<protein>
    <submittedName>
        <fullName evidence="2">Uncharacterized protein</fullName>
    </submittedName>
</protein>
<feature type="transmembrane region" description="Helical" evidence="1">
    <location>
        <begin position="58"/>
        <end position="79"/>
    </location>
</feature>
<organism evidence="2">
    <name type="scientific">marine sediment metagenome</name>
    <dbReference type="NCBI Taxonomy" id="412755"/>
    <lineage>
        <taxon>unclassified sequences</taxon>
        <taxon>metagenomes</taxon>
        <taxon>ecological metagenomes</taxon>
    </lineage>
</organism>
<comment type="caution">
    <text evidence="2">The sequence shown here is derived from an EMBL/GenBank/DDBJ whole genome shotgun (WGS) entry which is preliminary data.</text>
</comment>
<sequence length="155" mass="17364">IKNDLLQRSTEETIKDMLASIENNAKSSNDLKEVSDVFNKTFDRLSSEIAALSRRGNLNLSLGILTTIVGLAILGYFVINIESIPEDKVAFIAQFIPRLSLVILIEIFAYFFLRLYKSSLSEIKYFQNEMTNAEAKLAGIRCSTLLANKDSMTCV</sequence>
<feature type="non-terminal residue" evidence="2">
    <location>
        <position position="1"/>
    </location>
</feature>
<dbReference type="AlphaFoldDB" id="X1DEM3"/>
<feature type="transmembrane region" description="Helical" evidence="1">
    <location>
        <begin position="91"/>
        <end position="113"/>
    </location>
</feature>
<keyword evidence="1" id="KW-0812">Transmembrane</keyword>
<evidence type="ECO:0000313" key="2">
    <source>
        <dbReference type="EMBL" id="GAH06780.1"/>
    </source>
</evidence>
<evidence type="ECO:0000256" key="1">
    <source>
        <dbReference type="SAM" id="Phobius"/>
    </source>
</evidence>
<feature type="non-terminal residue" evidence="2">
    <location>
        <position position="155"/>
    </location>
</feature>
<accession>X1DEM3</accession>
<gene>
    <name evidence="2" type="ORF">S01H4_62517</name>
</gene>
<reference evidence="2" key="1">
    <citation type="journal article" date="2014" name="Front. Microbiol.">
        <title>High frequency of phylogenetically diverse reductive dehalogenase-homologous genes in deep subseafloor sedimentary metagenomes.</title>
        <authorList>
            <person name="Kawai M."/>
            <person name="Futagami T."/>
            <person name="Toyoda A."/>
            <person name="Takaki Y."/>
            <person name="Nishi S."/>
            <person name="Hori S."/>
            <person name="Arai W."/>
            <person name="Tsubouchi T."/>
            <person name="Morono Y."/>
            <person name="Uchiyama I."/>
            <person name="Ito T."/>
            <person name="Fujiyama A."/>
            <person name="Inagaki F."/>
            <person name="Takami H."/>
        </authorList>
    </citation>
    <scope>NUCLEOTIDE SEQUENCE</scope>
    <source>
        <strain evidence="2">Expedition CK06-06</strain>
    </source>
</reference>
<keyword evidence="1" id="KW-0472">Membrane</keyword>
<name>X1DEM3_9ZZZZ</name>
<keyword evidence="1" id="KW-1133">Transmembrane helix</keyword>
<proteinExistence type="predicted"/>
<dbReference type="EMBL" id="BART01037336">
    <property type="protein sequence ID" value="GAH06780.1"/>
    <property type="molecule type" value="Genomic_DNA"/>
</dbReference>